<protein>
    <submittedName>
        <fullName evidence="1">Uncharacterized protein</fullName>
    </submittedName>
</protein>
<dbReference type="PANTHER" id="PTHR31549:SF313">
    <property type="match status" value="1"/>
</dbReference>
<dbReference type="AlphaFoldDB" id="A0A6N2M318"/>
<dbReference type="PANTHER" id="PTHR31549">
    <property type="entry name" value="PROTEIN, PUTATIVE (DUF247)-RELATED-RELATED"/>
    <property type="match status" value="1"/>
</dbReference>
<dbReference type="EMBL" id="CAADRP010001577">
    <property type="protein sequence ID" value="VFU42356.1"/>
    <property type="molecule type" value="Genomic_DNA"/>
</dbReference>
<gene>
    <name evidence="1" type="ORF">SVIM_LOCUS253649</name>
</gene>
<sequence length="134" mass="16058">MERYKLIEAERVQKKYHNIRFSEIVEHFEENDASIRACYHAYLDFDREELAWTFVIDASFLLGCLRTFIDINEEPSRNRSSSSLADMVNHFTKKKVIHHAILGDMVMLENQIPLFVLREVNTYFIMKILMKRWP</sequence>
<evidence type="ECO:0000313" key="1">
    <source>
        <dbReference type="EMBL" id="VFU42356.1"/>
    </source>
</evidence>
<organism evidence="1">
    <name type="scientific">Salix viminalis</name>
    <name type="common">Common osier</name>
    <name type="synonym">Basket willow</name>
    <dbReference type="NCBI Taxonomy" id="40686"/>
    <lineage>
        <taxon>Eukaryota</taxon>
        <taxon>Viridiplantae</taxon>
        <taxon>Streptophyta</taxon>
        <taxon>Embryophyta</taxon>
        <taxon>Tracheophyta</taxon>
        <taxon>Spermatophyta</taxon>
        <taxon>Magnoliopsida</taxon>
        <taxon>eudicotyledons</taxon>
        <taxon>Gunneridae</taxon>
        <taxon>Pentapetalae</taxon>
        <taxon>rosids</taxon>
        <taxon>fabids</taxon>
        <taxon>Malpighiales</taxon>
        <taxon>Salicaceae</taxon>
        <taxon>Saliceae</taxon>
        <taxon>Salix</taxon>
    </lineage>
</organism>
<dbReference type="InterPro" id="IPR004158">
    <property type="entry name" value="DUF247_pln"/>
</dbReference>
<dbReference type="Pfam" id="PF03140">
    <property type="entry name" value="DUF247"/>
    <property type="match status" value="1"/>
</dbReference>
<accession>A0A6N2M318</accession>
<reference evidence="1" key="1">
    <citation type="submission" date="2019-03" db="EMBL/GenBank/DDBJ databases">
        <authorList>
            <person name="Mank J."/>
            <person name="Almeida P."/>
        </authorList>
    </citation>
    <scope>NUCLEOTIDE SEQUENCE</scope>
    <source>
        <strain evidence="1">78183</strain>
    </source>
</reference>
<proteinExistence type="predicted"/>
<name>A0A6N2M318_SALVM</name>